<organism evidence="1 2">
    <name type="scientific">Cryptotermes secundus</name>
    <dbReference type="NCBI Taxonomy" id="105785"/>
    <lineage>
        <taxon>Eukaryota</taxon>
        <taxon>Metazoa</taxon>
        <taxon>Ecdysozoa</taxon>
        <taxon>Arthropoda</taxon>
        <taxon>Hexapoda</taxon>
        <taxon>Insecta</taxon>
        <taxon>Pterygota</taxon>
        <taxon>Neoptera</taxon>
        <taxon>Polyneoptera</taxon>
        <taxon>Dictyoptera</taxon>
        <taxon>Blattodea</taxon>
        <taxon>Blattoidea</taxon>
        <taxon>Termitoidae</taxon>
        <taxon>Kalotermitidae</taxon>
        <taxon>Cryptotermitinae</taxon>
        <taxon>Cryptotermes</taxon>
    </lineage>
</organism>
<comment type="caution">
    <text evidence="1">The sequence shown here is derived from an EMBL/GenBank/DDBJ whole genome shotgun (WGS) entry which is preliminary data.</text>
</comment>
<reference evidence="1 2" key="1">
    <citation type="submission" date="2017-12" db="EMBL/GenBank/DDBJ databases">
        <title>Hemimetabolous genomes reveal molecular basis of termite eusociality.</title>
        <authorList>
            <person name="Harrison M.C."/>
            <person name="Jongepier E."/>
            <person name="Robertson H.M."/>
            <person name="Arning N."/>
            <person name="Bitard-Feildel T."/>
            <person name="Chao H."/>
            <person name="Childers C.P."/>
            <person name="Dinh H."/>
            <person name="Doddapaneni H."/>
            <person name="Dugan S."/>
            <person name="Gowin J."/>
            <person name="Greiner C."/>
            <person name="Han Y."/>
            <person name="Hu H."/>
            <person name="Hughes D.S.T."/>
            <person name="Huylmans A.-K."/>
            <person name="Kemena C."/>
            <person name="Kremer L.P.M."/>
            <person name="Lee S.L."/>
            <person name="Lopez-Ezquerra A."/>
            <person name="Mallet L."/>
            <person name="Monroy-Kuhn J.M."/>
            <person name="Moser A."/>
            <person name="Murali S.C."/>
            <person name="Muzny D.M."/>
            <person name="Otani S."/>
            <person name="Piulachs M.-D."/>
            <person name="Poelchau M."/>
            <person name="Qu J."/>
            <person name="Schaub F."/>
            <person name="Wada-Katsumata A."/>
            <person name="Worley K.C."/>
            <person name="Xie Q."/>
            <person name="Ylla G."/>
            <person name="Poulsen M."/>
            <person name="Gibbs R.A."/>
            <person name="Schal C."/>
            <person name="Richards S."/>
            <person name="Belles X."/>
            <person name="Korb J."/>
            <person name="Bornberg-Bauer E."/>
        </authorList>
    </citation>
    <scope>NUCLEOTIDE SEQUENCE [LARGE SCALE GENOMIC DNA]</scope>
    <source>
        <tissue evidence="1">Whole body</tissue>
    </source>
</reference>
<sequence length="189" mass="21798">MTYASPAWEFAADTHLVKLQRLQNKVLRTIGNFPRRTPVRDLHLAFKIPYIYAYITELCRKQAEVIQNHENENVRNIGQASRPVVGVVPPYTSGLIHFQAVASADCEIKVVHILTVKQNSKNCLLKEAIEGKIDGRIEVTRRRGRRRKKMLDDLGDRRGYCHLKEKALDRIKWRNCFGRDCGPVVLTDY</sequence>
<gene>
    <name evidence="1" type="ORF">B7P43_G03453</name>
</gene>
<dbReference type="Proteomes" id="UP000235965">
    <property type="component" value="Unassembled WGS sequence"/>
</dbReference>
<evidence type="ECO:0000313" key="1">
    <source>
        <dbReference type="EMBL" id="PNF41703.1"/>
    </source>
</evidence>
<dbReference type="InParanoid" id="A0A2J7RLJ7"/>
<evidence type="ECO:0000313" key="2">
    <source>
        <dbReference type="Proteomes" id="UP000235965"/>
    </source>
</evidence>
<dbReference type="EMBL" id="NEVH01002684">
    <property type="protein sequence ID" value="PNF41703.1"/>
    <property type="molecule type" value="Genomic_DNA"/>
</dbReference>
<protein>
    <submittedName>
        <fullName evidence="1">Uncharacterized protein</fullName>
    </submittedName>
</protein>
<keyword evidence="2" id="KW-1185">Reference proteome</keyword>
<proteinExistence type="predicted"/>
<dbReference type="AlphaFoldDB" id="A0A2J7RLJ7"/>
<accession>A0A2J7RLJ7</accession>
<name>A0A2J7RLJ7_9NEOP</name>